<organism evidence="2 3">
    <name type="scientific">Caenimonas terrae</name>
    <dbReference type="NCBI Taxonomy" id="696074"/>
    <lineage>
        <taxon>Bacteria</taxon>
        <taxon>Pseudomonadati</taxon>
        <taxon>Pseudomonadota</taxon>
        <taxon>Betaproteobacteria</taxon>
        <taxon>Burkholderiales</taxon>
        <taxon>Comamonadaceae</taxon>
        <taxon>Caenimonas</taxon>
    </lineage>
</organism>
<dbReference type="Proteomes" id="UP001596037">
    <property type="component" value="Unassembled WGS sequence"/>
</dbReference>
<proteinExistence type="predicted"/>
<evidence type="ECO:0000313" key="3">
    <source>
        <dbReference type="Proteomes" id="UP001596037"/>
    </source>
</evidence>
<gene>
    <name evidence="2" type="ORF">ACFPOE_02565</name>
</gene>
<dbReference type="RefSeq" id="WP_376848423.1">
    <property type="nucleotide sequence ID" value="NZ_JBHSMF010000002.1"/>
</dbReference>
<keyword evidence="3" id="KW-1185">Reference proteome</keyword>
<feature type="region of interest" description="Disordered" evidence="1">
    <location>
        <begin position="1"/>
        <end position="42"/>
    </location>
</feature>
<evidence type="ECO:0000313" key="2">
    <source>
        <dbReference type="EMBL" id="MFC5496402.1"/>
    </source>
</evidence>
<feature type="compositionally biased region" description="Basic and acidic residues" evidence="1">
    <location>
        <begin position="1"/>
        <end position="29"/>
    </location>
</feature>
<accession>A0ABW0NB65</accession>
<evidence type="ECO:0000256" key="1">
    <source>
        <dbReference type="SAM" id="MobiDB-lite"/>
    </source>
</evidence>
<dbReference type="EMBL" id="JBHSMF010000002">
    <property type="protein sequence ID" value="MFC5496402.1"/>
    <property type="molecule type" value="Genomic_DNA"/>
</dbReference>
<sequence length="59" mass="6774">MNREQKTSNRFADVPRDRPHREGCEHANLERPGAQAHPRARGWDFHQAAAAKASLWRLA</sequence>
<protein>
    <submittedName>
        <fullName evidence="2">Uncharacterized protein</fullName>
    </submittedName>
</protein>
<name>A0ABW0NB65_9BURK</name>
<comment type="caution">
    <text evidence="2">The sequence shown here is derived from an EMBL/GenBank/DDBJ whole genome shotgun (WGS) entry which is preliminary data.</text>
</comment>
<reference evidence="3" key="1">
    <citation type="journal article" date="2019" name="Int. J. Syst. Evol. Microbiol.">
        <title>The Global Catalogue of Microorganisms (GCM) 10K type strain sequencing project: providing services to taxonomists for standard genome sequencing and annotation.</title>
        <authorList>
            <consortium name="The Broad Institute Genomics Platform"/>
            <consortium name="The Broad Institute Genome Sequencing Center for Infectious Disease"/>
            <person name="Wu L."/>
            <person name="Ma J."/>
        </authorList>
    </citation>
    <scope>NUCLEOTIDE SEQUENCE [LARGE SCALE GENOMIC DNA]</scope>
    <source>
        <strain evidence="3">CCUG 57401</strain>
    </source>
</reference>